<dbReference type="RefSeq" id="WP_127026855.1">
    <property type="nucleotide sequence ID" value="NZ_RYFG02000025.1"/>
</dbReference>
<organism evidence="1 2">
    <name type="scientific">Candidatus Methylobacter oryzae</name>
    <dbReference type="NCBI Taxonomy" id="2497749"/>
    <lineage>
        <taxon>Bacteria</taxon>
        <taxon>Pseudomonadati</taxon>
        <taxon>Pseudomonadota</taxon>
        <taxon>Gammaproteobacteria</taxon>
        <taxon>Methylococcales</taxon>
        <taxon>Methylococcaceae</taxon>
        <taxon>Methylobacter</taxon>
    </lineage>
</organism>
<dbReference type="InterPro" id="IPR025427">
    <property type="entry name" value="DUF4160"/>
</dbReference>
<dbReference type="EMBL" id="RYFG02000025">
    <property type="protein sequence ID" value="TRX00761.1"/>
    <property type="molecule type" value="Genomic_DNA"/>
</dbReference>
<gene>
    <name evidence="1" type="ORF">EKO24_005420</name>
</gene>
<accession>A0ABY3CDP6</accession>
<sequence>MATKHRFRNKYRLEIREDDSPPMHVHLVGGNFDVLINLETLNCTGTFPRGLRKEVMEWVTENRDQLIEEWKSGINETPPPSSG</sequence>
<evidence type="ECO:0000313" key="2">
    <source>
        <dbReference type="Proteomes" id="UP000733744"/>
    </source>
</evidence>
<evidence type="ECO:0000313" key="1">
    <source>
        <dbReference type="EMBL" id="TRX00761.1"/>
    </source>
</evidence>
<proteinExistence type="predicted"/>
<dbReference type="Proteomes" id="UP000733744">
    <property type="component" value="Unassembled WGS sequence"/>
</dbReference>
<reference evidence="1 2" key="1">
    <citation type="journal article" date="2019" name="Antonie Van Leeuwenhoek">
        <title>Description of 'Ca. Methylobacter oryzae' KRF1, a novel species from the environmentally important Methylobacter clade 2.</title>
        <authorList>
            <person name="Khatri K."/>
            <person name="Mohite J.A."/>
            <person name="Pandit P.S."/>
            <person name="Bahulikar R."/>
            <person name="Rahalkar M.C."/>
        </authorList>
    </citation>
    <scope>NUCLEOTIDE SEQUENCE [LARGE SCALE GENOMIC DNA]</scope>
    <source>
        <strain evidence="1 2">KRF1</strain>
    </source>
</reference>
<dbReference type="Pfam" id="PF13711">
    <property type="entry name" value="DUF4160"/>
    <property type="match status" value="1"/>
</dbReference>
<keyword evidence="2" id="KW-1185">Reference proteome</keyword>
<protein>
    <submittedName>
        <fullName evidence="1">DUF4160 domain-containing protein</fullName>
    </submittedName>
</protein>
<name>A0ABY3CDP6_9GAMM</name>
<comment type="caution">
    <text evidence="1">The sequence shown here is derived from an EMBL/GenBank/DDBJ whole genome shotgun (WGS) entry which is preliminary data.</text>
</comment>